<dbReference type="SMART" id="SM00420">
    <property type="entry name" value="HTH_DEOR"/>
    <property type="match status" value="1"/>
</dbReference>
<dbReference type="InterPro" id="IPR050313">
    <property type="entry name" value="Carb_Metab_HTH_regulators"/>
</dbReference>
<reference evidence="1" key="1">
    <citation type="journal article" date="2019" name="Nat. Med.">
        <title>A library of human gut bacterial isolates paired with longitudinal multiomics data enables mechanistic microbiome research.</title>
        <authorList>
            <person name="Poyet M."/>
            <person name="Groussin M."/>
            <person name="Gibbons S.M."/>
            <person name="Avila-Pacheco J."/>
            <person name="Jiang X."/>
            <person name="Kearney S.M."/>
            <person name="Perrotta A.R."/>
            <person name="Berdy B."/>
            <person name="Zhao S."/>
            <person name="Lieberman T.D."/>
            <person name="Swanson P.K."/>
            <person name="Smith M."/>
            <person name="Roesemann S."/>
            <person name="Alexander J.E."/>
            <person name="Rich S.A."/>
            <person name="Livny J."/>
            <person name="Vlamakis H."/>
            <person name="Clish C."/>
            <person name="Bullock K."/>
            <person name="Deik A."/>
            <person name="Scott J."/>
            <person name="Pierce K.A."/>
            <person name="Xavier R.J."/>
            <person name="Alm E.J."/>
        </authorList>
    </citation>
    <scope>NUCLEOTIDE SEQUENCE</scope>
    <source>
        <strain evidence="1">BIOML-A6</strain>
    </source>
</reference>
<dbReference type="Pfam" id="PF08220">
    <property type="entry name" value="HTH_DeoR"/>
    <property type="match status" value="1"/>
</dbReference>
<dbReference type="RefSeq" id="WP_155172515.1">
    <property type="nucleotide sequence ID" value="NZ_JADMUA010000001.1"/>
</dbReference>
<dbReference type="PANTHER" id="PTHR30363">
    <property type="entry name" value="HTH-TYPE TRANSCRIPTIONAL REGULATOR SRLR-RELATED"/>
    <property type="match status" value="1"/>
</dbReference>
<evidence type="ECO:0000313" key="1">
    <source>
        <dbReference type="EMBL" id="MTS00484.1"/>
    </source>
</evidence>
<proteinExistence type="predicted"/>
<dbReference type="InterPro" id="IPR018356">
    <property type="entry name" value="Tscrpt_reg_HTH_DeoR_CS"/>
</dbReference>
<dbReference type="InterPro" id="IPR014036">
    <property type="entry name" value="DeoR-like_C"/>
</dbReference>
<dbReference type="GO" id="GO:0003700">
    <property type="term" value="F:DNA-binding transcription factor activity"/>
    <property type="evidence" value="ECO:0007669"/>
    <property type="project" value="InterPro"/>
</dbReference>
<dbReference type="InterPro" id="IPR036388">
    <property type="entry name" value="WH-like_DNA-bd_sf"/>
</dbReference>
<dbReference type="Pfam" id="PF00455">
    <property type="entry name" value="DeoRC"/>
    <property type="match status" value="1"/>
</dbReference>
<sequence length="247" mass="28296">MYQEQRLEKILELLEERKQLSAKEMVDYFKVSKDTIRRDFALLGQRQLVRRTHGGLLPLNKEPGPSYLDRSQKANKEKTAMAQKALQLIQDGQVIFLDVSTSMALLAGMLNKDVTVYSHSLDNAIQLSSHSQVDVHLLGGKFYPKNRFYYDANQAHILDNLRFDLAFFGASSLANGEVTFEDAEDVAVKSLVFERTRTKVLVAECAKFHQHANYYLARLQQFDYWITDQKPSPEILKQIGSESTILY</sequence>
<dbReference type="PRINTS" id="PR00037">
    <property type="entry name" value="HTHLACR"/>
</dbReference>
<dbReference type="Gene3D" id="1.10.10.10">
    <property type="entry name" value="Winged helix-like DNA-binding domain superfamily/Winged helix DNA-binding domain"/>
    <property type="match status" value="1"/>
</dbReference>
<dbReference type="SMART" id="SM01134">
    <property type="entry name" value="DeoRC"/>
    <property type="match status" value="1"/>
</dbReference>
<accession>A0A6A8V441</accession>
<dbReference type="InterPro" id="IPR037171">
    <property type="entry name" value="NagB/RpiA_transferase-like"/>
</dbReference>
<gene>
    <name evidence="1" type="ORF">GMC90_01265</name>
</gene>
<dbReference type="PANTHER" id="PTHR30363:SF51">
    <property type="entry name" value="HTH-TYPE TRANSCRIPTIONAL REPRESSOR GLCR"/>
    <property type="match status" value="1"/>
</dbReference>
<comment type="caution">
    <text evidence="1">The sequence shown here is derived from an EMBL/GenBank/DDBJ whole genome shotgun (WGS) entry which is preliminary data.</text>
</comment>
<dbReference type="PROSITE" id="PS51000">
    <property type="entry name" value="HTH_DEOR_2"/>
    <property type="match status" value="1"/>
</dbReference>
<dbReference type="SUPFAM" id="SSF100950">
    <property type="entry name" value="NagB/RpiA/CoA transferase-like"/>
    <property type="match status" value="1"/>
</dbReference>
<dbReference type="EMBL" id="WMZE01000001">
    <property type="protein sequence ID" value="MTS00484.1"/>
    <property type="molecule type" value="Genomic_DNA"/>
</dbReference>
<dbReference type="InterPro" id="IPR001034">
    <property type="entry name" value="DeoR_HTH"/>
</dbReference>
<protein>
    <submittedName>
        <fullName evidence="1">DeoR family transcriptional regulator</fullName>
    </submittedName>
</protein>
<dbReference type="SUPFAM" id="SSF46785">
    <property type="entry name" value="Winged helix' DNA-binding domain"/>
    <property type="match status" value="1"/>
</dbReference>
<organism evidence="1">
    <name type="scientific">Streptococcus parasanguinis</name>
    <dbReference type="NCBI Taxonomy" id="1318"/>
    <lineage>
        <taxon>Bacteria</taxon>
        <taxon>Bacillati</taxon>
        <taxon>Bacillota</taxon>
        <taxon>Bacilli</taxon>
        <taxon>Lactobacillales</taxon>
        <taxon>Streptococcaceae</taxon>
        <taxon>Streptococcus</taxon>
    </lineage>
</organism>
<name>A0A6A8V441_STRPA</name>
<dbReference type="AlphaFoldDB" id="A0A6A8V441"/>
<dbReference type="InterPro" id="IPR036390">
    <property type="entry name" value="WH_DNA-bd_sf"/>
</dbReference>
<dbReference type="PROSITE" id="PS00894">
    <property type="entry name" value="HTH_DEOR_1"/>
    <property type="match status" value="1"/>
</dbReference>